<feature type="chain" id="PRO_5041666082" evidence="1">
    <location>
        <begin position="19"/>
        <end position="74"/>
    </location>
</feature>
<name>A0AA90SXC9_9GAMM</name>
<feature type="signal peptide" evidence="1">
    <location>
        <begin position="1"/>
        <end position="18"/>
    </location>
</feature>
<keyword evidence="3" id="KW-1185">Reference proteome</keyword>
<comment type="caution">
    <text evidence="2">The sequence shown here is derived from an EMBL/GenBank/DDBJ whole genome shotgun (WGS) entry which is preliminary data.</text>
</comment>
<organism evidence="2 3">
    <name type="scientific">Candidatus Endonucleibacter bathymodioli</name>
    <dbReference type="NCBI Taxonomy" id="539814"/>
    <lineage>
        <taxon>Bacteria</taxon>
        <taxon>Pseudomonadati</taxon>
        <taxon>Pseudomonadota</taxon>
        <taxon>Gammaproteobacteria</taxon>
        <taxon>Oceanospirillales</taxon>
        <taxon>Endozoicomonadaceae</taxon>
        <taxon>Candidatus Endonucleibacter</taxon>
    </lineage>
</organism>
<accession>A0AA90SXC9</accession>
<reference evidence="2 3" key="1">
    <citation type="journal article" date="2023" name="bioRxiv">
        <title>An intranuclear bacterial parasite of deep-sea mussels expresses apoptosis inhibitors acquired from its host.</title>
        <authorList>
            <person name="Gonzalez Porras M.A."/>
            <person name="Assie A."/>
            <person name="Tietjen M."/>
            <person name="Violette M."/>
            <person name="Kleiner M."/>
            <person name="Gruber-Vodicka H."/>
            <person name="Dubilier N."/>
            <person name="Leisch N."/>
        </authorList>
    </citation>
    <scope>NUCLEOTIDE SEQUENCE [LARGE SCALE GENOMIC DNA]</scope>
    <source>
        <strain evidence="2">IAP13</strain>
    </source>
</reference>
<sequence>MINATSLLFLVCSSSLHAEQIYASLDVQYCQKDAKDNKEDTRIICLGIIDAVGVSIFIKTRFHELSVLAKYLAV</sequence>
<evidence type="ECO:0000256" key="1">
    <source>
        <dbReference type="SAM" id="SignalP"/>
    </source>
</evidence>
<protein>
    <submittedName>
        <fullName evidence="2">Uncharacterized protein</fullName>
    </submittedName>
</protein>
<keyword evidence="1" id="KW-0732">Signal</keyword>
<dbReference type="EMBL" id="JASXSV010000005">
    <property type="protein sequence ID" value="MDP0588538.1"/>
    <property type="molecule type" value="Genomic_DNA"/>
</dbReference>
<dbReference type="Proteomes" id="UP001178148">
    <property type="component" value="Unassembled WGS sequence"/>
</dbReference>
<dbReference type="AlphaFoldDB" id="A0AA90SXC9"/>
<evidence type="ECO:0000313" key="3">
    <source>
        <dbReference type="Proteomes" id="UP001178148"/>
    </source>
</evidence>
<gene>
    <name evidence="2" type="ORF">QS748_04840</name>
</gene>
<proteinExistence type="predicted"/>
<evidence type="ECO:0000313" key="2">
    <source>
        <dbReference type="EMBL" id="MDP0588538.1"/>
    </source>
</evidence>